<dbReference type="EMBL" id="CADCXU010001878">
    <property type="protein sequence ID" value="CAA9994282.1"/>
    <property type="molecule type" value="Genomic_DNA"/>
</dbReference>
<organism evidence="2 4">
    <name type="scientific">Nesidiocoris tenuis</name>
    <dbReference type="NCBI Taxonomy" id="355587"/>
    <lineage>
        <taxon>Eukaryota</taxon>
        <taxon>Metazoa</taxon>
        <taxon>Ecdysozoa</taxon>
        <taxon>Arthropoda</taxon>
        <taxon>Hexapoda</taxon>
        <taxon>Insecta</taxon>
        <taxon>Pterygota</taxon>
        <taxon>Neoptera</taxon>
        <taxon>Paraneoptera</taxon>
        <taxon>Hemiptera</taxon>
        <taxon>Heteroptera</taxon>
        <taxon>Panheteroptera</taxon>
        <taxon>Cimicomorpha</taxon>
        <taxon>Miridae</taxon>
        <taxon>Dicyphina</taxon>
        <taxon>Nesidiocoris</taxon>
    </lineage>
</organism>
<accession>A0A6H5FXA3</accession>
<dbReference type="EMBL" id="CADCXU010001877">
    <property type="protein sequence ID" value="CAA9994280.1"/>
    <property type="molecule type" value="Genomic_DNA"/>
</dbReference>
<dbReference type="AlphaFoldDB" id="A0A6H5FXA3"/>
<feature type="region of interest" description="Disordered" evidence="1">
    <location>
        <begin position="47"/>
        <end position="71"/>
    </location>
</feature>
<dbReference type="Proteomes" id="UP000479000">
    <property type="component" value="Unassembled WGS sequence"/>
</dbReference>
<keyword evidence="4" id="KW-1185">Reference proteome</keyword>
<feature type="region of interest" description="Disordered" evidence="1">
    <location>
        <begin position="1"/>
        <end position="33"/>
    </location>
</feature>
<protein>
    <submittedName>
        <fullName evidence="2">Uncharacterized protein</fullName>
    </submittedName>
</protein>
<reference evidence="2 4" key="1">
    <citation type="submission" date="2020-02" db="EMBL/GenBank/DDBJ databases">
        <authorList>
            <person name="Ferguson B K."/>
        </authorList>
    </citation>
    <scope>NUCLEOTIDE SEQUENCE [LARGE SCALE GENOMIC DNA]</scope>
</reference>
<feature type="compositionally biased region" description="Polar residues" evidence="1">
    <location>
        <begin position="1"/>
        <end position="19"/>
    </location>
</feature>
<evidence type="ECO:0000313" key="3">
    <source>
        <dbReference type="EMBL" id="CAA9994282.1"/>
    </source>
</evidence>
<evidence type="ECO:0000313" key="4">
    <source>
        <dbReference type="Proteomes" id="UP000479000"/>
    </source>
</evidence>
<sequence>MALININSAPSRSSHSALRTNCHLRSPAGSSPSDKILRARVVRPCSPERRDGNVVHPGYYTERVPTGPDWA</sequence>
<gene>
    <name evidence="2" type="ORF">NTEN_LOCUS1096</name>
    <name evidence="3" type="ORF">NTEN_LOCUS1098</name>
</gene>
<feature type="non-terminal residue" evidence="2">
    <location>
        <position position="71"/>
    </location>
</feature>
<proteinExistence type="predicted"/>
<name>A0A6H5FXA3_9HEMI</name>
<evidence type="ECO:0000313" key="2">
    <source>
        <dbReference type="EMBL" id="CAA9994280.1"/>
    </source>
</evidence>
<evidence type="ECO:0000256" key="1">
    <source>
        <dbReference type="SAM" id="MobiDB-lite"/>
    </source>
</evidence>